<dbReference type="PROSITE" id="PS00107">
    <property type="entry name" value="PROTEIN_KINASE_ATP"/>
    <property type="match status" value="1"/>
</dbReference>
<dbReference type="InterPro" id="IPR008271">
    <property type="entry name" value="Ser/Thr_kinase_AS"/>
</dbReference>
<dbReference type="GO" id="GO:0004674">
    <property type="term" value="F:protein serine/threonine kinase activity"/>
    <property type="evidence" value="ECO:0007669"/>
    <property type="project" value="EnsemblFungi"/>
</dbReference>
<evidence type="ECO:0000256" key="1">
    <source>
        <dbReference type="ARBA" id="ARBA00022741"/>
    </source>
</evidence>
<proteinExistence type="predicted"/>
<dbReference type="EMBL" id="HE650822">
    <property type="protein sequence ID" value="CCF56450.1"/>
    <property type="molecule type" value="Genomic_DNA"/>
</dbReference>
<feature type="compositionally biased region" description="Low complexity" evidence="4">
    <location>
        <begin position="495"/>
        <end position="510"/>
    </location>
</feature>
<evidence type="ECO:0000313" key="7">
    <source>
        <dbReference type="Proteomes" id="UP000005220"/>
    </source>
</evidence>
<evidence type="ECO:0000256" key="2">
    <source>
        <dbReference type="ARBA" id="ARBA00022840"/>
    </source>
</evidence>
<dbReference type="FunCoup" id="H2AQ00">
    <property type="interactions" value="321"/>
</dbReference>
<evidence type="ECO:0000256" key="4">
    <source>
        <dbReference type="SAM" id="MobiDB-lite"/>
    </source>
</evidence>
<feature type="domain" description="Protein kinase" evidence="5">
    <location>
        <begin position="33"/>
        <end position="342"/>
    </location>
</feature>
<dbReference type="InterPro" id="IPR000719">
    <property type="entry name" value="Prot_kinase_dom"/>
</dbReference>
<feature type="region of interest" description="Disordered" evidence="4">
    <location>
        <begin position="490"/>
        <end position="510"/>
    </location>
</feature>
<dbReference type="PROSITE" id="PS00108">
    <property type="entry name" value="PROTEIN_KINASE_ST"/>
    <property type="match status" value="1"/>
</dbReference>
<dbReference type="STRING" id="1071382.H2AQ00"/>
<evidence type="ECO:0000259" key="5">
    <source>
        <dbReference type="PROSITE" id="PS50011"/>
    </source>
</evidence>
<feature type="region of interest" description="Disordered" evidence="4">
    <location>
        <begin position="444"/>
        <end position="470"/>
    </location>
</feature>
<keyword evidence="7" id="KW-1185">Reference proteome</keyword>
<dbReference type="Gene3D" id="3.30.200.20">
    <property type="entry name" value="Phosphorylase Kinase, domain 1"/>
    <property type="match status" value="1"/>
</dbReference>
<accession>H2AQ00</accession>
<dbReference type="eggNOG" id="KOG0032">
    <property type="taxonomic scope" value="Eukaryota"/>
</dbReference>
<dbReference type="InParanoid" id="H2AQ00"/>
<dbReference type="AlphaFoldDB" id="H2AQ00"/>
<evidence type="ECO:0000256" key="3">
    <source>
        <dbReference type="PROSITE-ProRule" id="PRU10141"/>
    </source>
</evidence>
<evidence type="ECO:0000313" key="6">
    <source>
        <dbReference type="EMBL" id="CCF56450.1"/>
    </source>
</evidence>
<keyword evidence="2 3" id="KW-0067">ATP-binding</keyword>
<keyword evidence="1 3" id="KW-0547">Nucleotide-binding</keyword>
<dbReference type="GO" id="GO:1904547">
    <property type="term" value="P:regulation of cellular response to glucose starvation"/>
    <property type="evidence" value="ECO:0007669"/>
    <property type="project" value="EnsemblFungi"/>
</dbReference>
<dbReference type="Proteomes" id="UP000005220">
    <property type="component" value="Chromosome 2"/>
</dbReference>
<gene>
    <name evidence="6" type="primary">KAFR0B01510</name>
    <name evidence="6" type="ORF">KAFR_0B01510</name>
</gene>
<dbReference type="Gene3D" id="1.10.510.10">
    <property type="entry name" value="Transferase(Phosphotransferase) domain 1"/>
    <property type="match status" value="1"/>
</dbReference>
<dbReference type="HOGENOM" id="CLU_465513_0_0_1"/>
<dbReference type="Pfam" id="PF00069">
    <property type="entry name" value="Pkinase"/>
    <property type="match status" value="1"/>
</dbReference>
<dbReference type="GO" id="GO:0005634">
    <property type="term" value="C:nucleus"/>
    <property type="evidence" value="ECO:0007669"/>
    <property type="project" value="EnsemblFungi"/>
</dbReference>
<name>H2AQ00_KAZAF</name>
<feature type="compositionally biased region" description="Polar residues" evidence="4">
    <location>
        <begin position="444"/>
        <end position="468"/>
    </location>
</feature>
<feature type="binding site" evidence="3">
    <location>
        <position position="62"/>
    </location>
    <ligand>
        <name>ATP</name>
        <dbReference type="ChEBI" id="CHEBI:30616"/>
    </ligand>
</feature>
<reference evidence="6 7" key="1">
    <citation type="journal article" date="2011" name="Proc. Natl. Acad. Sci. U.S.A.">
        <title>Evolutionary erosion of yeast sex chromosomes by mating-type switching accidents.</title>
        <authorList>
            <person name="Gordon J.L."/>
            <person name="Armisen D."/>
            <person name="Proux-Wera E."/>
            <person name="Oheigeartaigh S.S."/>
            <person name="Byrne K.P."/>
            <person name="Wolfe K.H."/>
        </authorList>
    </citation>
    <scope>NUCLEOTIDE SEQUENCE [LARGE SCALE GENOMIC DNA]</scope>
    <source>
        <strain evidence="7">ATCC 22294 / BCRC 22015 / CBS 2517 / CECT 1963 / NBRC 1671 / NRRL Y-8276</strain>
    </source>
</reference>
<dbReference type="PANTHER" id="PTHR24347">
    <property type="entry name" value="SERINE/THREONINE-PROTEIN KINASE"/>
    <property type="match status" value="1"/>
</dbReference>
<dbReference type="SUPFAM" id="SSF56112">
    <property type="entry name" value="Protein kinase-like (PK-like)"/>
    <property type="match status" value="1"/>
</dbReference>
<organism evidence="6 7">
    <name type="scientific">Kazachstania africana (strain ATCC 22294 / BCRC 22015 / CBS 2517 / CECT 1963 / NBRC 1671 / NRRL Y-8276)</name>
    <name type="common">Yeast</name>
    <name type="synonym">Kluyveromyces africanus</name>
    <dbReference type="NCBI Taxonomy" id="1071382"/>
    <lineage>
        <taxon>Eukaryota</taxon>
        <taxon>Fungi</taxon>
        <taxon>Dikarya</taxon>
        <taxon>Ascomycota</taxon>
        <taxon>Saccharomycotina</taxon>
        <taxon>Saccharomycetes</taxon>
        <taxon>Saccharomycetales</taxon>
        <taxon>Saccharomycetaceae</taxon>
        <taxon>Kazachstania</taxon>
    </lineage>
</organism>
<dbReference type="InterPro" id="IPR017441">
    <property type="entry name" value="Protein_kinase_ATP_BS"/>
</dbReference>
<dbReference type="GO" id="GO:0005524">
    <property type="term" value="F:ATP binding"/>
    <property type="evidence" value="ECO:0007669"/>
    <property type="project" value="UniProtKB-UniRule"/>
</dbReference>
<dbReference type="GeneID" id="13882753"/>
<dbReference type="GO" id="GO:0005737">
    <property type="term" value="C:cytoplasm"/>
    <property type="evidence" value="ECO:0007669"/>
    <property type="project" value="EnsemblFungi"/>
</dbReference>
<sequence>MSVILNSTPDTTTTPKEWPSLSRNEITLKCKYVARTSQLGDGNFSVVKECMNVHTKELYAMKLVHKHLVKNKIQLIQREFDLLKTLSDKIRSIEENATLSIDSTDVFQGHHHILQLFDFFETKKSIVLITQLCQQKDLYEMIIDTQHLDLNKQVMPYAACLLSALEFLHDENVVHRDIKAENILFRLNKDIEKPKSLDSDYDVSAHDLIIGDFGLATNLNASKNSLKEYVGTVSYISPEIVACKGIGTFSQDQIDKITPYGFPVDIWALGVLTYFMALGYTPFDCETDDETIDCIKKCDYYIDEDVLNDSKYQEFWSFLQCCFIVDPFKRRTAKQLKSHPFVKKYFTNDISTTDFTPFKPMLKKHKSFSSLHVLKRPPPPIRKDSLITLSNNSASQLGTFFNTNDSSTQTTPLNNSKVDIPLMLSTRDKSINKIRETLRKTLSTTNLPNHNRVTKSQPPSSAASNSTFFLDPQPPSNFLMNGGFCDTPESLSNFSTTPRSSLSRNSSYKNLSRSSSLTNIKFNLVSSANNDNDNNHHRVRDTERPKFDFFFGDDE</sequence>
<dbReference type="RefSeq" id="XP_003955585.1">
    <property type="nucleotide sequence ID" value="XM_003955536.1"/>
</dbReference>
<dbReference type="SMART" id="SM00220">
    <property type="entry name" value="S_TKc"/>
    <property type="match status" value="1"/>
</dbReference>
<dbReference type="KEGG" id="kaf:KAFR_0B01510"/>
<dbReference type="OrthoDB" id="40902at2759"/>
<dbReference type="InterPro" id="IPR011009">
    <property type="entry name" value="Kinase-like_dom_sf"/>
</dbReference>
<protein>
    <recommendedName>
        <fullName evidence="5">Protein kinase domain-containing protein</fullName>
    </recommendedName>
</protein>
<dbReference type="PROSITE" id="PS50011">
    <property type="entry name" value="PROTEIN_KINASE_DOM"/>
    <property type="match status" value="1"/>
</dbReference>